<sequence>MAGPSDISGTFKVADVACPIRQIPAGSYLVHSTNCLSIWGAGFAAQMSYMFPAAYERYRAFCNESRLDPSDRWPPPSLAGRCLVIPPQEADVAMGAPSVSVVCLFTSYGYGRPNKAIGKPGLDRRGKILDQTVAALWDFRRQLEEKCAKGGAEGVVIYSPQINSGAFRVPWDRTKAAVQTTFTGFEATWNFMLPPKGH</sequence>
<proteinExistence type="predicted"/>
<organism evidence="1 2">
    <name type="scientific">Coniochaeta hoffmannii</name>
    <dbReference type="NCBI Taxonomy" id="91930"/>
    <lineage>
        <taxon>Eukaryota</taxon>
        <taxon>Fungi</taxon>
        <taxon>Dikarya</taxon>
        <taxon>Ascomycota</taxon>
        <taxon>Pezizomycotina</taxon>
        <taxon>Sordariomycetes</taxon>
        <taxon>Sordariomycetidae</taxon>
        <taxon>Coniochaetales</taxon>
        <taxon>Coniochaetaceae</taxon>
        <taxon>Coniochaeta</taxon>
    </lineage>
</organism>
<dbReference type="AlphaFoldDB" id="A0AA38RVM2"/>
<dbReference type="PANTHER" id="PTHR12521:SF0">
    <property type="entry name" value="ADP-RIBOSE GLYCOHYDROLASE OARD1"/>
    <property type="match status" value="1"/>
</dbReference>
<comment type="caution">
    <text evidence="1">The sequence shown here is derived from an EMBL/GenBank/DDBJ whole genome shotgun (WGS) entry which is preliminary data.</text>
</comment>
<reference evidence="1" key="1">
    <citation type="submission" date="2022-07" db="EMBL/GenBank/DDBJ databases">
        <title>Fungi with potential for degradation of polypropylene.</title>
        <authorList>
            <person name="Gostincar C."/>
        </authorList>
    </citation>
    <scope>NUCLEOTIDE SEQUENCE</scope>
    <source>
        <strain evidence="1">EXF-13287</strain>
    </source>
</reference>
<dbReference type="GO" id="GO:0140291">
    <property type="term" value="P:peptidyl-glutamate ADP-deribosylation"/>
    <property type="evidence" value="ECO:0007669"/>
    <property type="project" value="TreeGrafter"/>
</dbReference>
<dbReference type="InterPro" id="IPR050892">
    <property type="entry name" value="ADP-ribose_metab_enzymes"/>
</dbReference>
<dbReference type="Proteomes" id="UP001174691">
    <property type="component" value="Unassembled WGS sequence"/>
</dbReference>
<dbReference type="InterPro" id="IPR043472">
    <property type="entry name" value="Macro_dom-like"/>
</dbReference>
<dbReference type="Gene3D" id="3.40.220.10">
    <property type="entry name" value="Leucine Aminopeptidase, subunit E, domain 1"/>
    <property type="match status" value="1"/>
</dbReference>
<evidence type="ECO:0000313" key="2">
    <source>
        <dbReference type="Proteomes" id="UP001174691"/>
    </source>
</evidence>
<evidence type="ECO:0000313" key="1">
    <source>
        <dbReference type="EMBL" id="KAJ9151470.1"/>
    </source>
</evidence>
<name>A0AA38RVM2_9PEZI</name>
<dbReference type="SUPFAM" id="SSF52949">
    <property type="entry name" value="Macro domain-like"/>
    <property type="match status" value="1"/>
</dbReference>
<keyword evidence="2" id="KW-1185">Reference proteome</keyword>
<dbReference type="PANTHER" id="PTHR12521">
    <property type="entry name" value="PROTEIN C6ORF130"/>
    <property type="match status" value="1"/>
</dbReference>
<gene>
    <name evidence="1" type="ORF">NKR19_g4894</name>
</gene>
<protein>
    <submittedName>
        <fullName evidence="1">ADP-ribose 1''-phosphate phosphatase</fullName>
    </submittedName>
</protein>
<accession>A0AA38RVM2</accession>
<dbReference type="EMBL" id="JANBVN010000064">
    <property type="protein sequence ID" value="KAJ9151470.1"/>
    <property type="molecule type" value="Genomic_DNA"/>
</dbReference>